<dbReference type="RefSeq" id="WP_123641773.1">
    <property type="nucleotide sequence ID" value="NZ_ML119083.1"/>
</dbReference>
<organism evidence="1 2">
    <name type="scientific">Histidinibacterium lentulum</name>
    <dbReference type="NCBI Taxonomy" id="2480588"/>
    <lineage>
        <taxon>Bacteria</taxon>
        <taxon>Pseudomonadati</taxon>
        <taxon>Pseudomonadota</taxon>
        <taxon>Alphaproteobacteria</taxon>
        <taxon>Rhodobacterales</taxon>
        <taxon>Paracoccaceae</taxon>
        <taxon>Histidinibacterium</taxon>
    </lineage>
</organism>
<gene>
    <name evidence="1" type="ORF">EAT49_08025</name>
</gene>
<reference evidence="1 2" key="1">
    <citation type="submission" date="2018-10" db="EMBL/GenBank/DDBJ databases">
        <title>Histidinibacterium lentulum gen. nov., sp. nov., a marine bacterium from the culture broth of Picochlorum sp. 122.</title>
        <authorList>
            <person name="Wang G."/>
        </authorList>
    </citation>
    <scope>NUCLEOTIDE SEQUENCE [LARGE SCALE GENOMIC DNA]</scope>
    <source>
        <strain evidence="1 2">B17</strain>
    </source>
</reference>
<evidence type="ECO:0000313" key="1">
    <source>
        <dbReference type="EMBL" id="ROU03225.1"/>
    </source>
</evidence>
<dbReference type="OrthoDB" id="9155693at2"/>
<dbReference type="AlphaFoldDB" id="A0A3N2R6W0"/>
<keyword evidence="2" id="KW-1185">Reference proteome</keyword>
<protein>
    <submittedName>
        <fullName evidence="1">Uncharacterized protein</fullName>
    </submittedName>
</protein>
<dbReference type="EMBL" id="RDRB01000003">
    <property type="protein sequence ID" value="ROU03225.1"/>
    <property type="molecule type" value="Genomic_DNA"/>
</dbReference>
<dbReference type="Proteomes" id="UP000268016">
    <property type="component" value="Unassembled WGS sequence"/>
</dbReference>
<evidence type="ECO:0000313" key="2">
    <source>
        <dbReference type="Proteomes" id="UP000268016"/>
    </source>
</evidence>
<dbReference type="Pfam" id="PF19662">
    <property type="entry name" value="DUF6165"/>
    <property type="match status" value="1"/>
</dbReference>
<dbReference type="InterPro" id="IPR046163">
    <property type="entry name" value="DUF6165"/>
</dbReference>
<comment type="caution">
    <text evidence="1">The sequence shown here is derived from an EMBL/GenBank/DDBJ whole genome shotgun (WGS) entry which is preliminary data.</text>
</comment>
<accession>A0A3N2R6W0</accession>
<proteinExistence type="predicted"/>
<sequence length="134" mass="14856">MDDILVPTSPGELIDKLTILRLKSERITDAGRLANVRHEKAVLDATACAHLPDSAELAALWEELYGINAELWQIEDDIRDCEREGDFGPRFVALARAVYRTNDRRAAVKKRINEALGSALVEEKSYADYGADGA</sequence>
<name>A0A3N2R6W0_9RHOB</name>